<evidence type="ECO:0000256" key="8">
    <source>
        <dbReference type="SAM" id="SignalP"/>
    </source>
</evidence>
<feature type="domain" description="Lysine-specific metallo-endopeptidase" evidence="9">
    <location>
        <begin position="245"/>
        <end position="379"/>
    </location>
</feature>
<dbReference type="RefSeq" id="WP_394828404.1">
    <property type="nucleotide sequence ID" value="NZ_CP089984.1"/>
</dbReference>
<evidence type="ECO:0000256" key="6">
    <source>
        <dbReference type="ARBA" id="ARBA00022833"/>
    </source>
</evidence>
<keyword evidence="6" id="KW-0862">Zinc</keyword>
<protein>
    <submittedName>
        <fullName evidence="10">M35 family metallo-endopeptidase</fullName>
        <ecNumber evidence="10">3.4.24.-</ecNumber>
    </submittedName>
</protein>
<dbReference type="Pfam" id="PF14521">
    <property type="entry name" value="Aspzincin_M35"/>
    <property type="match status" value="1"/>
</dbReference>
<dbReference type="EMBL" id="CP089984">
    <property type="protein sequence ID" value="WXB18777.1"/>
    <property type="molecule type" value="Genomic_DNA"/>
</dbReference>
<dbReference type="EC" id="3.4.24.-" evidence="10"/>
<reference evidence="10 11" key="1">
    <citation type="submission" date="2021-12" db="EMBL/GenBank/DDBJ databases">
        <title>Discovery of the Pendulisporaceae a myxobacterial family with distinct sporulation behavior and unique specialized metabolism.</title>
        <authorList>
            <person name="Garcia R."/>
            <person name="Popoff A."/>
            <person name="Bader C.D."/>
            <person name="Loehr J."/>
            <person name="Walesch S."/>
            <person name="Walt C."/>
            <person name="Boldt J."/>
            <person name="Bunk B."/>
            <person name="Haeckl F.J.F.P.J."/>
            <person name="Gunesch A.P."/>
            <person name="Birkelbach J."/>
            <person name="Nuebel U."/>
            <person name="Pietschmann T."/>
            <person name="Bach T."/>
            <person name="Mueller R."/>
        </authorList>
    </citation>
    <scope>NUCLEOTIDE SEQUENCE [LARGE SCALE GENOMIC DNA]</scope>
    <source>
        <strain evidence="10 11">MSr11954</strain>
    </source>
</reference>
<name>A0ABZ2M8F9_9BACT</name>
<feature type="signal peptide" evidence="8">
    <location>
        <begin position="1"/>
        <end position="27"/>
    </location>
</feature>
<dbReference type="PANTHER" id="PTHR37016:SF3">
    <property type="entry name" value="NEUTRAL PROTEASE 2-RELATED"/>
    <property type="match status" value="1"/>
</dbReference>
<dbReference type="Gene3D" id="3.40.390.10">
    <property type="entry name" value="Collagenase (Catalytic Domain)"/>
    <property type="match status" value="1"/>
</dbReference>
<dbReference type="PROSITE" id="PS51257">
    <property type="entry name" value="PROKAR_LIPOPROTEIN"/>
    <property type="match status" value="1"/>
</dbReference>
<dbReference type="SMART" id="SM01351">
    <property type="entry name" value="Aspzincin_M35"/>
    <property type="match status" value="1"/>
</dbReference>
<dbReference type="PANTHER" id="PTHR37016">
    <property type="match status" value="1"/>
</dbReference>
<sequence>MKPMIRHRVGWWGIAALSMSWFAVACASSVEEKAAGRAEDDLGQGDGIDVQAGDIHVALSRGTLSSAVLPKDADSAITVTLTNRGSRSVRMLAWSTLLEGIEAPLFDVRRDGEPVPYIGRLYKRAAPVAGDYVVLAPGERLVRTVNLAEAYDLSISGNYRVQFRADLPGLAGHTQRAAALLSNDLDLWLVGRPAPAREPDHAFDVYGGGEPSAQPFRYYGCSDAQAKKLQDGLVAAEDYAINSYYYLVNHTASTPRFTTWFGTFSPAARNTVGPHFTNLANTFVQKNFFFDCATCTRPNVYAYVYPDRPYNVYLCPVVWNRPIRGTDSVGGTLVHETSHFLAVAGTRDYAYGQSACRSLATSNPANALQNADSHEYFAENNPVLP</sequence>
<evidence type="ECO:0000256" key="4">
    <source>
        <dbReference type="ARBA" id="ARBA00022723"/>
    </source>
</evidence>
<feature type="chain" id="PRO_5047117805" evidence="8">
    <location>
        <begin position="28"/>
        <end position="385"/>
    </location>
</feature>
<keyword evidence="4" id="KW-0479">Metal-binding</keyword>
<evidence type="ECO:0000259" key="9">
    <source>
        <dbReference type="SMART" id="SM01351"/>
    </source>
</evidence>
<keyword evidence="5 10" id="KW-0378">Hydrolase</keyword>
<accession>A0ABZ2M8F9</accession>
<evidence type="ECO:0000313" key="11">
    <source>
        <dbReference type="Proteomes" id="UP001370348"/>
    </source>
</evidence>
<organism evidence="10 11">
    <name type="scientific">Pendulispora albinea</name>
    <dbReference type="NCBI Taxonomy" id="2741071"/>
    <lineage>
        <taxon>Bacteria</taxon>
        <taxon>Pseudomonadati</taxon>
        <taxon>Myxococcota</taxon>
        <taxon>Myxococcia</taxon>
        <taxon>Myxococcales</taxon>
        <taxon>Sorangiineae</taxon>
        <taxon>Pendulisporaceae</taxon>
        <taxon>Pendulispora</taxon>
    </lineage>
</organism>
<evidence type="ECO:0000256" key="7">
    <source>
        <dbReference type="ARBA" id="ARBA00023049"/>
    </source>
</evidence>
<dbReference type="Proteomes" id="UP001370348">
    <property type="component" value="Chromosome"/>
</dbReference>
<evidence type="ECO:0000256" key="5">
    <source>
        <dbReference type="ARBA" id="ARBA00022801"/>
    </source>
</evidence>
<evidence type="ECO:0000256" key="1">
    <source>
        <dbReference type="ARBA" id="ARBA00001947"/>
    </source>
</evidence>
<dbReference type="GO" id="GO:0016787">
    <property type="term" value="F:hydrolase activity"/>
    <property type="evidence" value="ECO:0007669"/>
    <property type="project" value="UniProtKB-KW"/>
</dbReference>
<comment type="similarity">
    <text evidence="2">Belongs to the peptidase M35 family.</text>
</comment>
<dbReference type="InterPro" id="IPR029463">
    <property type="entry name" value="Lys_MEP"/>
</dbReference>
<dbReference type="CDD" id="cd11306">
    <property type="entry name" value="M35_peptidyl-Lys"/>
    <property type="match status" value="1"/>
</dbReference>
<dbReference type="Gene3D" id="2.60.40.2970">
    <property type="match status" value="1"/>
</dbReference>
<dbReference type="InterPro" id="IPR024079">
    <property type="entry name" value="MetalloPept_cat_dom_sf"/>
</dbReference>
<keyword evidence="11" id="KW-1185">Reference proteome</keyword>
<dbReference type="InterPro" id="IPR050414">
    <property type="entry name" value="Fungal_M35_metalloproteases"/>
</dbReference>
<evidence type="ECO:0000256" key="3">
    <source>
        <dbReference type="ARBA" id="ARBA00022670"/>
    </source>
</evidence>
<dbReference type="SUPFAM" id="SSF55486">
    <property type="entry name" value="Metalloproteases ('zincins'), catalytic domain"/>
    <property type="match status" value="1"/>
</dbReference>
<keyword evidence="7" id="KW-0482">Metalloprotease</keyword>
<evidence type="ECO:0000256" key="2">
    <source>
        <dbReference type="ARBA" id="ARBA00010279"/>
    </source>
</evidence>
<dbReference type="InterPro" id="IPR034115">
    <property type="entry name" value="M35_peptidyl-Lys"/>
</dbReference>
<keyword evidence="8" id="KW-0732">Signal</keyword>
<keyword evidence="3" id="KW-0645">Protease</keyword>
<comment type="cofactor">
    <cofactor evidence="1">
        <name>Zn(2+)</name>
        <dbReference type="ChEBI" id="CHEBI:29105"/>
    </cofactor>
</comment>
<evidence type="ECO:0000313" key="10">
    <source>
        <dbReference type="EMBL" id="WXB18777.1"/>
    </source>
</evidence>
<gene>
    <name evidence="10" type="ORF">LZC94_16255</name>
</gene>
<proteinExistence type="inferred from homology"/>